<dbReference type="EMBL" id="JACOFV010000019">
    <property type="protein sequence ID" value="MBC3863914.1"/>
    <property type="molecule type" value="Genomic_DNA"/>
</dbReference>
<dbReference type="Proteomes" id="UP000634011">
    <property type="component" value="Unassembled WGS sequence"/>
</dbReference>
<protein>
    <recommendedName>
        <fullName evidence="3">DUF1579 domain-containing protein</fullName>
    </recommendedName>
</protein>
<gene>
    <name evidence="1" type="ORF">H8K32_17545</name>
</gene>
<evidence type="ECO:0008006" key="3">
    <source>
        <dbReference type="Google" id="ProtNLM"/>
    </source>
</evidence>
<reference evidence="1" key="1">
    <citation type="submission" date="2020-08" db="EMBL/GenBank/DDBJ databases">
        <title>Novel species isolated from subtropical streams in China.</title>
        <authorList>
            <person name="Lu H."/>
        </authorList>
    </citation>
    <scope>NUCLEOTIDE SEQUENCE</scope>
    <source>
        <strain evidence="1">KACC 12607</strain>
    </source>
</reference>
<sequence>MNNATVHDGKHDFDFLFGSWAITNRRLRQRLQACTEWETFEASQTITALPGGIGNYDDFIAPEWRPDLVGMSLRLFNPVTKLWSIYWLDNDSGGLNLQGSLNPPVVGQFSNGVGVFEGADMLGDQAILVRYTWSDITADSAHWEQAMSNDNGKTWETNWHMDMRKVN</sequence>
<evidence type="ECO:0000313" key="2">
    <source>
        <dbReference type="Proteomes" id="UP000634011"/>
    </source>
</evidence>
<proteinExistence type="predicted"/>
<dbReference type="AlphaFoldDB" id="A0A923HMZ4"/>
<comment type="caution">
    <text evidence="1">The sequence shown here is derived from an EMBL/GenBank/DDBJ whole genome shotgun (WGS) entry which is preliminary data.</text>
</comment>
<keyword evidence="2" id="KW-1185">Reference proteome</keyword>
<evidence type="ECO:0000313" key="1">
    <source>
        <dbReference type="EMBL" id="MBC3863914.1"/>
    </source>
</evidence>
<accession>A0A923HMZ4</accession>
<organism evidence="1 2">
    <name type="scientific">Undibacterium jejuense</name>
    <dbReference type="NCBI Taxonomy" id="1344949"/>
    <lineage>
        <taxon>Bacteria</taxon>
        <taxon>Pseudomonadati</taxon>
        <taxon>Pseudomonadota</taxon>
        <taxon>Betaproteobacteria</taxon>
        <taxon>Burkholderiales</taxon>
        <taxon>Oxalobacteraceae</taxon>
        <taxon>Undibacterium</taxon>
    </lineage>
</organism>
<dbReference type="RefSeq" id="WP_186913860.1">
    <property type="nucleotide sequence ID" value="NZ_JACOFV010000019.1"/>
</dbReference>
<name>A0A923HMZ4_9BURK</name>